<dbReference type="PANTHER" id="PTHR38926">
    <property type="entry name" value="F-BOX DOMAIN CONTAINING PROTEIN, EXPRESSED"/>
    <property type="match status" value="1"/>
</dbReference>
<comment type="caution">
    <text evidence="1">The sequence shown here is derived from an EMBL/GenBank/DDBJ whole genome shotgun (WGS) entry which is preliminary data.</text>
</comment>
<reference evidence="1 2" key="1">
    <citation type="submission" date="2019-02" db="EMBL/GenBank/DDBJ databases">
        <title>Genome sequencing of the rare red list fungi Antrodiella citrinella (Flaviporus citrinellus).</title>
        <authorList>
            <person name="Buettner E."/>
            <person name="Kellner H."/>
        </authorList>
    </citation>
    <scope>NUCLEOTIDE SEQUENCE [LARGE SCALE GENOMIC DNA]</scope>
    <source>
        <strain evidence="1 2">DSM 108506</strain>
    </source>
</reference>
<proteinExistence type="predicted"/>
<keyword evidence="2" id="KW-1185">Reference proteome</keyword>
<dbReference type="OrthoDB" id="2777543at2759"/>
<dbReference type="SUPFAM" id="SSF52047">
    <property type="entry name" value="RNI-like"/>
    <property type="match status" value="1"/>
</dbReference>
<organism evidence="1 2">
    <name type="scientific">Antrodiella citrinella</name>
    <dbReference type="NCBI Taxonomy" id="2447956"/>
    <lineage>
        <taxon>Eukaryota</taxon>
        <taxon>Fungi</taxon>
        <taxon>Dikarya</taxon>
        <taxon>Basidiomycota</taxon>
        <taxon>Agaricomycotina</taxon>
        <taxon>Agaricomycetes</taxon>
        <taxon>Polyporales</taxon>
        <taxon>Steccherinaceae</taxon>
        <taxon>Antrodiella</taxon>
    </lineage>
</organism>
<sequence>MASAISGNAPGHMSLDGLLEPSSWQLPYFTANATPGAPEQSITDTLDRLDVSLALLAKYRNSLRPFNRITADILVAIFRELARDYSDPHETSFGSYPWMGVAQVCQFWRDVALTSAILWTNISTRYPKSALACVERSGDASLSLFVYHNSSRDNVASVLEAMLPNIKRLRRLIVPSNYLRTSDDNIHELLRPLMEVPAPMLEVLETDKVRAEPGWVTMPTVFTGHTPSLTRLRIHVMVPEITSVSLSKLRVLTLCGRKHTPIIVGVSKFLDLLEACPLLEIVKVDKSNFSHAEDDESRNIELNHLRVLEMGRTDASAVMDVFSHLTIPECAIRLKVWMDRYEENKFHVGIPLPMDLNPTHHLRDIRKMHVSYMNGYEGVEISGATGAKGSTPFWISGLLTSSTITHLGDMDSIAGTVFKSLANAFDFDSLEEFAITEMRNNARWTGYTKKLWTDTFRRMPMLKSLYITLDGGYDEGICRAVLSALSTRDDRTGNFLCPILEKIVVWGDKTWSSLQCYKLAKERSKAGHPLKKVSMRLSHYTSFSDPAETDLPYLREYVECVDLEPMDIEFPEFPNWS</sequence>
<dbReference type="EMBL" id="SGPM01000084">
    <property type="protein sequence ID" value="THH30376.1"/>
    <property type="molecule type" value="Genomic_DNA"/>
</dbReference>
<protein>
    <submittedName>
        <fullName evidence="1">Uncharacterized protein</fullName>
    </submittedName>
</protein>
<gene>
    <name evidence="1" type="ORF">EUX98_g3836</name>
</gene>
<evidence type="ECO:0000313" key="1">
    <source>
        <dbReference type="EMBL" id="THH30376.1"/>
    </source>
</evidence>
<dbReference type="PANTHER" id="PTHR38926:SF5">
    <property type="entry name" value="F-BOX AND LEUCINE-RICH REPEAT PROTEIN 6"/>
    <property type="match status" value="1"/>
</dbReference>
<accession>A0A4S4MVK8</accession>
<name>A0A4S4MVK8_9APHY</name>
<dbReference type="Proteomes" id="UP000308730">
    <property type="component" value="Unassembled WGS sequence"/>
</dbReference>
<evidence type="ECO:0000313" key="2">
    <source>
        <dbReference type="Proteomes" id="UP000308730"/>
    </source>
</evidence>
<dbReference type="AlphaFoldDB" id="A0A4S4MVK8"/>